<keyword evidence="1" id="KW-0040">ANK repeat</keyword>
<gene>
    <name evidence="2" type="ORF">IPJ27_08815</name>
</gene>
<protein>
    <recommendedName>
        <fullName evidence="4">Ankyrin repeat domain-containing protein</fullName>
    </recommendedName>
</protein>
<name>A0A935UGN1_9PROT</name>
<feature type="repeat" description="ANK" evidence="1">
    <location>
        <begin position="52"/>
        <end position="84"/>
    </location>
</feature>
<sequence>MGGFDLNGKDRFGDTMLERVISDLELFPTTRKYEVIREMLRLGADPQGLSEDGSTPLLIAVLNMDAEMVRILLDAGADPNAVGMRARNELLYDWADFVYRQEVWNVKLPEEAKWQIGPTSTHGFATWTG</sequence>
<dbReference type="Pfam" id="PF00023">
    <property type="entry name" value="Ank"/>
    <property type="match status" value="1"/>
</dbReference>
<dbReference type="SUPFAM" id="SSF48403">
    <property type="entry name" value="Ankyrin repeat"/>
    <property type="match status" value="1"/>
</dbReference>
<dbReference type="PROSITE" id="PS50088">
    <property type="entry name" value="ANK_REPEAT"/>
    <property type="match status" value="1"/>
</dbReference>
<dbReference type="InterPro" id="IPR036770">
    <property type="entry name" value="Ankyrin_rpt-contain_sf"/>
</dbReference>
<accession>A0A935UGN1</accession>
<evidence type="ECO:0000256" key="1">
    <source>
        <dbReference type="PROSITE-ProRule" id="PRU00023"/>
    </source>
</evidence>
<dbReference type="SMART" id="SM00248">
    <property type="entry name" value="ANK"/>
    <property type="match status" value="2"/>
</dbReference>
<dbReference type="EMBL" id="JADJMH010000005">
    <property type="protein sequence ID" value="MBK7674859.1"/>
    <property type="molecule type" value="Genomic_DNA"/>
</dbReference>
<evidence type="ECO:0008006" key="4">
    <source>
        <dbReference type="Google" id="ProtNLM"/>
    </source>
</evidence>
<dbReference type="AlphaFoldDB" id="A0A935UGN1"/>
<dbReference type="PROSITE" id="PS50297">
    <property type="entry name" value="ANK_REP_REGION"/>
    <property type="match status" value="1"/>
</dbReference>
<reference evidence="2 3" key="1">
    <citation type="submission" date="2020-10" db="EMBL/GenBank/DDBJ databases">
        <title>Connecting structure to function with the recovery of over 1000 high-quality activated sludge metagenome-assembled genomes encoding full-length rRNA genes using long-read sequencing.</title>
        <authorList>
            <person name="Singleton C.M."/>
            <person name="Petriglieri F."/>
            <person name="Kristensen J.M."/>
            <person name="Kirkegaard R.H."/>
            <person name="Michaelsen T.Y."/>
            <person name="Andersen M.H."/>
            <person name="Karst S.M."/>
            <person name="Dueholm M.S."/>
            <person name="Nielsen P.H."/>
            <person name="Albertsen M."/>
        </authorList>
    </citation>
    <scope>NUCLEOTIDE SEQUENCE [LARGE SCALE GENOMIC DNA]</scope>
    <source>
        <strain evidence="2">EsbW_18-Q3-R4-48_BATAC.285</strain>
    </source>
</reference>
<comment type="caution">
    <text evidence="2">The sequence shown here is derived from an EMBL/GenBank/DDBJ whole genome shotgun (WGS) entry which is preliminary data.</text>
</comment>
<dbReference type="Gene3D" id="1.25.40.20">
    <property type="entry name" value="Ankyrin repeat-containing domain"/>
    <property type="match status" value="1"/>
</dbReference>
<dbReference type="Proteomes" id="UP000697998">
    <property type="component" value="Unassembled WGS sequence"/>
</dbReference>
<evidence type="ECO:0000313" key="3">
    <source>
        <dbReference type="Proteomes" id="UP000697998"/>
    </source>
</evidence>
<dbReference type="InterPro" id="IPR002110">
    <property type="entry name" value="Ankyrin_rpt"/>
</dbReference>
<evidence type="ECO:0000313" key="2">
    <source>
        <dbReference type="EMBL" id="MBK7674859.1"/>
    </source>
</evidence>
<proteinExistence type="predicted"/>
<organism evidence="2 3">
    <name type="scientific">Candidatus Accumulibacter proximus</name>
    <dbReference type="NCBI Taxonomy" id="2954385"/>
    <lineage>
        <taxon>Bacteria</taxon>
        <taxon>Pseudomonadati</taxon>
        <taxon>Pseudomonadota</taxon>
        <taxon>Betaproteobacteria</taxon>
        <taxon>Candidatus Accumulibacter</taxon>
    </lineage>
</organism>